<dbReference type="Proteomes" id="UP001141327">
    <property type="component" value="Unassembled WGS sequence"/>
</dbReference>
<dbReference type="EMBL" id="JAPMOS010000062">
    <property type="protein sequence ID" value="KAJ4456734.1"/>
    <property type="molecule type" value="Genomic_DNA"/>
</dbReference>
<keyword evidence="1" id="KW-0732">Signal</keyword>
<reference evidence="2" key="1">
    <citation type="journal article" date="2022" name="bioRxiv">
        <title>Genomics of Preaxostyla Flagellates Illuminates Evolutionary Transitions and the Path Towards Mitochondrial Loss.</title>
        <authorList>
            <person name="Novak L.V.F."/>
            <person name="Treitli S.C."/>
            <person name="Pyrih J."/>
            <person name="Halakuc P."/>
            <person name="Pipaliya S.V."/>
            <person name="Vacek V."/>
            <person name="Brzon O."/>
            <person name="Soukal P."/>
            <person name="Eme L."/>
            <person name="Dacks J.B."/>
            <person name="Karnkowska A."/>
            <person name="Elias M."/>
            <person name="Hampl V."/>
        </authorList>
    </citation>
    <scope>NUCLEOTIDE SEQUENCE</scope>
    <source>
        <strain evidence="2">RCP-MX</strain>
    </source>
</reference>
<organism evidence="2 3">
    <name type="scientific">Paratrimastix pyriformis</name>
    <dbReference type="NCBI Taxonomy" id="342808"/>
    <lineage>
        <taxon>Eukaryota</taxon>
        <taxon>Metamonada</taxon>
        <taxon>Preaxostyla</taxon>
        <taxon>Paratrimastigidae</taxon>
        <taxon>Paratrimastix</taxon>
    </lineage>
</organism>
<accession>A0ABQ8UBR6</accession>
<protein>
    <submittedName>
        <fullName evidence="2">Uncharacterized protein</fullName>
    </submittedName>
</protein>
<feature type="chain" id="PRO_5047205932" evidence="1">
    <location>
        <begin position="20"/>
        <end position="675"/>
    </location>
</feature>
<feature type="signal peptide" evidence="1">
    <location>
        <begin position="1"/>
        <end position="19"/>
    </location>
</feature>
<comment type="caution">
    <text evidence="2">The sequence shown here is derived from an EMBL/GenBank/DDBJ whole genome shotgun (WGS) entry which is preliminary data.</text>
</comment>
<proteinExistence type="predicted"/>
<gene>
    <name evidence="2" type="ORF">PAPYR_7947</name>
</gene>
<evidence type="ECO:0000313" key="2">
    <source>
        <dbReference type="EMBL" id="KAJ4456734.1"/>
    </source>
</evidence>
<sequence length="675" mass="72048">MMLMRIVLVFSCLLALALGSSAPDVSAYWSPANGAFFFQATSGQRNANLVTIDTLAGLTDASCTAVVGRLSLTFADVQSAEHFAASIMPGIPLTSQKYFCADGSIPNVIYSGELVVEKESVSFATVRATVNDLFVASAVDFVALLPTTLLNMTATPSSSASESAYPLVQQVLQRPEWQSDELRHFLATGVLPNPGHVDAAANYDKTWQLAAKQTAGTKDLYGSPTASAYLTSTYASKLTSDLVFRFETKCGFPASAKLVVNGQYDVNATMTANVQKTWDWSFRKPLTRVTFQLGFAIEFGVGGSVHFDGRGSAMAGVRMSGGASLGLGWSSGKGVEFIRSTAIKPTQYQGPVLSGQVDSSGQLYVYAQPSFVVGDPRDPCLALLASQIHCMFLISQIHCMFSLNMRSGSSASQIHCMFSLNMRVIWLFLLHNLDMRVSLALLASQIHCMASGHVELRSNIQIAGQYRSARGACSSSQVKTTLKTGIVFDAAYFIYWYTKAEQSIEPVTLAEWKIYDKCNKLPGRSGQNEAVELPSFAASPAPVSNAPATGPFVYRQAVARGLTEARIVAENLTVPAGSPAFEFAASTPLSLPAATVQWTVPQAGDWAFSGVIVEGSWLADSSAIGMQIGQGLAAGATMSTTRLRAAFSVDCLPLTAFSYLTPAVSSMPAFANCLF</sequence>
<name>A0ABQ8UBR6_9EUKA</name>
<evidence type="ECO:0000313" key="3">
    <source>
        <dbReference type="Proteomes" id="UP001141327"/>
    </source>
</evidence>
<evidence type="ECO:0000256" key="1">
    <source>
        <dbReference type="SAM" id="SignalP"/>
    </source>
</evidence>
<keyword evidence="3" id="KW-1185">Reference proteome</keyword>